<dbReference type="OrthoDB" id="2952413at2759"/>
<feature type="transmembrane region" description="Helical" evidence="1">
    <location>
        <begin position="193"/>
        <end position="218"/>
    </location>
</feature>
<keyword evidence="1" id="KW-0472">Membrane</keyword>
<feature type="transmembrane region" description="Helical" evidence="1">
    <location>
        <begin position="94"/>
        <end position="120"/>
    </location>
</feature>
<keyword evidence="3" id="KW-1185">Reference proteome</keyword>
<evidence type="ECO:0000313" key="2">
    <source>
        <dbReference type="EMBL" id="OCB91844.1"/>
    </source>
</evidence>
<feature type="transmembrane region" description="Helical" evidence="1">
    <location>
        <begin position="132"/>
        <end position="150"/>
    </location>
</feature>
<keyword evidence="1" id="KW-0812">Transmembrane</keyword>
<dbReference type="Proteomes" id="UP000757232">
    <property type="component" value="Unassembled WGS sequence"/>
</dbReference>
<comment type="caution">
    <text evidence="2">The sequence shown here is derived from an EMBL/GenBank/DDBJ whole genome shotgun (WGS) entry which is preliminary data.</text>
</comment>
<evidence type="ECO:0000313" key="3">
    <source>
        <dbReference type="Proteomes" id="UP000757232"/>
    </source>
</evidence>
<name>A0A9Q5I5G9_SANBA</name>
<reference evidence="2" key="1">
    <citation type="submission" date="2016-06" db="EMBL/GenBank/DDBJ databases">
        <title>Draft Genome sequence of the fungus Inonotus baumii.</title>
        <authorList>
            <person name="Zhu H."/>
            <person name="Lin W."/>
        </authorList>
    </citation>
    <scope>NUCLEOTIDE SEQUENCE</scope>
    <source>
        <strain evidence="2">821</strain>
    </source>
</reference>
<dbReference type="EMBL" id="LNZH02000058">
    <property type="protein sequence ID" value="OCB91844.1"/>
    <property type="molecule type" value="Genomic_DNA"/>
</dbReference>
<feature type="transmembrane region" description="Helical" evidence="1">
    <location>
        <begin position="252"/>
        <end position="271"/>
    </location>
</feature>
<proteinExistence type="predicted"/>
<sequence length="356" mass="40214">MVTMFKVTNIILATFHFYYAALHLGEEVRSLVMNVSGNRFELTFDSKSWTAGKVLYLLTRYLGSIFLLCLIAGVRSYAWNDTGLELDAHSVNGFFTTCLNGELFAGLGPMIILLAEVILMMRVYALYEKSKLLLAFFIFLAAGLLGFNILQLSHLFLNIEIKTCLNGDCFQVVKRTRRAFIAEGTLLNFECMYALPISGIGWAVTSFVELLLFILVIMKARKWEGSSSATQAAKNNPSQACHIATRMARASIVYFAVIFTVCCIGAAVMFIEENAPFNVLTRWIIEYNRLPYETFVITVMTILAPKLILDLRKEFYGPPERKDTELTWNADVPTYSTMDGSSEEYSDREVLETFMD</sequence>
<accession>A0A9Q5I5G9</accession>
<gene>
    <name evidence="2" type="ORF">A7U60_g878</name>
</gene>
<dbReference type="AlphaFoldDB" id="A0A9Q5I5G9"/>
<protein>
    <submittedName>
        <fullName evidence="2">Uncharacterized protein</fullName>
    </submittedName>
</protein>
<organism evidence="2 3">
    <name type="scientific">Sanghuangporus baumii</name>
    <name type="common">Phellinus baumii</name>
    <dbReference type="NCBI Taxonomy" id="108892"/>
    <lineage>
        <taxon>Eukaryota</taxon>
        <taxon>Fungi</taxon>
        <taxon>Dikarya</taxon>
        <taxon>Basidiomycota</taxon>
        <taxon>Agaricomycotina</taxon>
        <taxon>Agaricomycetes</taxon>
        <taxon>Hymenochaetales</taxon>
        <taxon>Hymenochaetaceae</taxon>
        <taxon>Sanghuangporus</taxon>
    </lineage>
</organism>
<keyword evidence="1" id="KW-1133">Transmembrane helix</keyword>
<feature type="transmembrane region" description="Helical" evidence="1">
    <location>
        <begin position="54"/>
        <end position="74"/>
    </location>
</feature>
<evidence type="ECO:0000256" key="1">
    <source>
        <dbReference type="SAM" id="Phobius"/>
    </source>
</evidence>